<dbReference type="EnsemblBacteria" id="ACO79907">
    <property type="protein sequence ID" value="ACO79907"/>
    <property type="gene ID" value="Avin_37630"/>
</dbReference>
<dbReference type="SUPFAM" id="SSF52540">
    <property type="entry name" value="P-loop containing nucleoside triphosphate hydrolases"/>
    <property type="match status" value="1"/>
</dbReference>
<dbReference type="HOGENOM" id="CLU_052785_0_0_6"/>
<evidence type="ECO:0000313" key="1">
    <source>
        <dbReference type="EMBL" id="ACO79907.1"/>
    </source>
</evidence>
<protein>
    <submittedName>
        <fullName evidence="1">Uncharacterized protein</fullName>
    </submittedName>
</protein>
<accession>C1DS32</accession>
<sequence length="426" mass="47597">MKPEIVNRASDVYGIGRELPLNYVTRNEVDEFFVANLTRDRHVIIYGSSKQGKTSLRKHCLKDEDYIVVHCSNKWGIAELNSAILKRAGYEVTQSSTRTTAGRNKIVASFKASVFGVGAETGGDKEETNTTSVTSAPLELDPEDVNDIISALKGFKKFIVLEDFHYLPIDTQKDFSVALKAFHEQSSLCFIIVGVWLEEGRLTVYNGDLTGRIIGVNADRWTHEELHEVISAGEAMLNICFAQSFKDTVIANSLDSVYIVQEACYQACTREGINLTQSSTRVDVGSTIDVPTLIREVVNQQTGRYNSFITLFAGGFQETALQMYKWLLYPVLSADNQLLESGLTYRHIRDVLRQHHPEGQALNIGNLTQALQSTASLQVKKEIKPIVLDYDQTNLKLNVVDRGFLIWLANQNRADLLELADLPTQA</sequence>
<reference evidence="1 2" key="1">
    <citation type="journal article" date="2009" name="J. Bacteriol.">
        <title>Genome sequence of Azotobacter vinelandii, an obligate aerobe specialized to support diverse anaerobic metabolic processes.</title>
        <authorList>
            <person name="Setubal J.C."/>
            <person name="dos Santos P."/>
            <person name="Goldman B.S."/>
            <person name="Ertesvag H."/>
            <person name="Espin G."/>
            <person name="Rubio L.M."/>
            <person name="Valla S."/>
            <person name="Almeida N.F."/>
            <person name="Balasubramanian D."/>
            <person name="Cromes L."/>
            <person name="Curatti L."/>
            <person name="Du Z."/>
            <person name="Godsy E."/>
            <person name="Goodner B."/>
            <person name="Hellner-Burris K."/>
            <person name="Hernandez J.A."/>
            <person name="Houmiel K."/>
            <person name="Imperial J."/>
            <person name="Kennedy C."/>
            <person name="Larson T.J."/>
            <person name="Latreille P."/>
            <person name="Ligon L.S."/>
            <person name="Lu J."/>
            <person name="Maerk M."/>
            <person name="Miller N.M."/>
            <person name="Norton S."/>
            <person name="O'Carroll I.P."/>
            <person name="Paulsen I."/>
            <person name="Raulfs E.C."/>
            <person name="Roemer R."/>
            <person name="Rosser J."/>
            <person name="Segura D."/>
            <person name="Slater S."/>
            <person name="Stricklin S.L."/>
            <person name="Studholme D.J."/>
            <person name="Sun J."/>
            <person name="Viana C.J."/>
            <person name="Wallin E."/>
            <person name="Wang B."/>
            <person name="Wheeler C."/>
            <person name="Zhu H."/>
            <person name="Dean D.R."/>
            <person name="Dixon R."/>
            <person name="Wood D."/>
        </authorList>
    </citation>
    <scope>NUCLEOTIDE SEQUENCE [LARGE SCALE GENOMIC DNA]</scope>
    <source>
        <strain evidence="2">DJ / ATCC BAA-1303</strain>
    </source>
</reference>
<dbReference type="KEGG" id="avn:Avin_37630"/>
<dbReference type="Gene3D" id="3.40.50.300">
    <property type="entry name" value="P-loop containing nucleotide triphosphate hydrolases"/>
    <property type="match status" value="1"/>
</dbReference>
<dbReference type="OrthoDB" id="2531964at2"/>
<proteinExistence type="predicted"/>
<keyword evidence="2" id="KW-1185">Reference proteome</keyword>
<dbReference type="InterPro" id="IPR027417">
    <property type="entry name" value="P-loop_NTPase"/>
</dbReference>
<organism evidence="1 2">
    <name type="scientific">Azotobacter vinelandii (strain DJ / ATCC BAA-1303)</name>
    <dbReference type="NCBI Taxonomy" id="322710"/>
    <lineage>
        <taxon>Bacteria</taxon>
        <taxon>Pseudomonadati</taxon>
        <taxon>Pseudomonadota</taxon>
        <taxon>Gammaproteobacteria</taxon>
        <taxon>Pseudomonadales</taxon>
        <taxon>Pseudomonadaceae</taxon>
        <taxon>Azotobacter</taxon>
    </lineage>
</organism>
<dbReference type="eggNOG" id="COG1672">
    <property type="taxonomic scope" value="Bacteria"/>
</dbReference>
<name>C1DS32_AZOVD</name>
<dbReference type="Proteomes" id="UP000002424">
    <property type="component" value="Chromosome"/>
</dbReference>
<dbReference type="GeneID" id="88188168"/>
<dbReference type="RefSeq" id="WP_012702282.1">
    <property type="nucleotide sequence ID" value="NC_012560.1"/>
</dbReference>
<dbReference type="AlphaFoldDB" id="C1DS32"/>
<gene>
    <name evidence="1" type="ordered locus">Avin_37630</name>
</gene>
<dbReference type="EMBL" id="CP001157">
    <property type="protein sequence ID" value="ACO79907.1"/>
    <property type="molecule type" value="Genomic_DNA"/>
</dbReference>
<evidence type="ECO:0000313" key="2">
    <source>
        <dbReference type="Proteomes" id="UP000002424"/>
    </source>
</evidence>